<sequence>MNQGKTLTTHLRRFDGKLWSYVLPFAQEAVQNFITDDRRILLYFNDKDYIHCALMPDGLGDYFVNINKEVRRQFDLEEDIAIQVTLTKDDSKYGMPLPQELEELWKNDVVFYDYFHALTPGKQRNLLHLVNKIKSADKRQEKAIVIYQYLIEAKGKLDFKELHAAFKRGVL</sequence>
<proteinExistence type="predicted"/>
<evidence type="ECO:0000313" key="2">
    <source>
        <dbReference type="Proteomes" id="UP000236454"/>
    </source>
</evidence>
<dbReference type="InterPro" id="IPR037079">
    <property type="entry name" value="AF2212/PG0164-like_sf"/>
</dbReference>
<gene>
    <name evidence="1" type="ORF">SAMN05216474_1092</name>
</gene>
<reference evidence="1 2" key="1">
    <citation type="submission" date="2016-10" db="EMBL/GenBank/DDBJ databases">
        <authorList>
            <person name="de Groot N.N."/>
        </authorList>
    </citation>
    <scope>NUCLEOTIDE SEQUENCE [LARGE SCALE GENOMIC DNA]</scope>
    <source>
        <strain evidence="1 2">CGMCC 1.7005</strain>
    </source>
</reference>
<dbReference type="Gene3D" id="2.40.30.100">
    <property type="entry name" value="AF2212/PG0164-like"/>
    <property type="match status" value="1"/>
</dbReference>
<name>A0A1I6YQM0_9FLAO</name>
<dbReference type="OrthoDB" id="959664at2"/>
<dbReference type="EMBL" id="FPAS01000001">
    <property type="protein sequence ID" value="SFT52710.1"/>
    <property type="molecule type" value="Genomic_DNA"/>
</dbReference>
<dbReference type="RefSeq" id="WP_090247295.1">
    <property type="nucleotide sequence ID" value="NZ_FPAS01000001.1"/>
</dbReference>
<protein>
    <recommendedName>
        <fullName evidence="3">Bacteriocin-protection, YdeI or OmpD-Associated</fullName>
    </recommendedName>
</protein>
<evidence type="ECO:0000313" key="1">
    <source>
        <dbReference type="EMBL" id="SFT52710.1"/>
    </source>
</evidence>
<evidence type="ECO:0008006" key="3">
    <source>
        <dbReference type="Google" id="ProtNLM"/>
    </source>
</evidence>
<dbReference type="AlphaFoldDB" id="A0A1I6YQM0"/>
<keyword evidence="2" id="KW-1185">Reference proteome</keyword>
<dbReference type="STRING" id="477690.SAMN05216474_1092"/>
<dbReference type="Proteomes" id="UP000236454">
    <property type="component" value="Unassembled WGS sequence"/>
</dbReference>
<accession>A0A1I6YQM0</accession>
<organism evidence="1 2">
    <name type="scientific">Lishizhenia tianjinensis</name>
    <dbReference type="NCBI Taxonomy" id="477690"/>
    <lineage>
        <taxon>Bacteria</taxon>
        <taxon>Pseudomonadati</taxon>
        <taxon>Bacteroidota</taxon>
        <taxon>Flavobacteriia</taxon>
        <taxon>Flavobacteriales</taxon>
        <taxon>Crocinitomicaceae</taxon>
        <taxon>Lishizhenia</taxon>
    </lineage>
</organism>